<dbReference type="AlphaFoldDB" id="A0A9D9H2A1"/>
<proteinExistence type="predicted"/>
<evidence type="ECO:0000313" key="1">
    <source>
        <dbReference type="EMBL" id="MBO8432203.1"/>
    </source>
</evidence>
<name>A0A9D9H2A1_9BACT</name>
<dbReference type="EMBL" id="JADIMZ010000034">
    <property type="protein sequence ID" value="MBO8432203.1"/>
    <property type="molecule type" value="Genomic_DNA"/>
</dbReference>
<protein>
    <submittedName>
        <fullName evidence="1">Uncharacterized protein</fullName>
    </submittedName>
</protein>
<reference evidence="1" key="2">
    <citation type="journal article" date="2021" name="PeerJ">
        <title>Extensive microbial diversity within the chicken gut microbiome revealed by metagenomics and culture.</title>
        <authorList>
            <person name="Gilroy R."/>
            <person name="Ravi A."/>
            <person name="Getino M."/>
            <person name="Pursley I."/>
            <person name="Horton D.L."/>
            <person name="Alikhan N.F."/>
            <person name="Baker D."/>
            <person name="Gharbi K."/>
            <person name="Hall N."/>
            <person name="Watson M."/>
            <person name="Adriaenssens E.M."/>
            <person name="Foster-Nyarko E."/>
            <person name="Jarju S."/>
            <person name="Secka A."/>
            <person name="Antonio M."/>
            <person name="Oren A."/>
            <person name="Chaudhuri R.R."/>
            <person name="La Ragione R."/>
            <person name="Hildebrand F."/>
            <person name="Pallen M.J."/>
        </authorList>
    </citation>
    <scope>NUCLEOTIDE SEQUENCE</scope>
    <source>
        <strain evidence="1">2889</strain>
    </source>
</reference>
<organism evidence="1 2">
    <name type="scientific">Candidatus Pullibacteroides excrementavium</name>
    <dbReference type="NCBI Taxonomy" id="2840905"/>
    <lineage>
        <taxon>Bacteria</taxon>
        <taxon>Pseudomonadati</taxon>
        <taxon>Bacteroidota</taxon>
        <taxon>Bacteroidia</taxon>
        <taxon>Bacteroidales</taxon>
        <taxon>Candidatus Pullibacteroides</taxon>
    </lineage>
</organism>
<reference evidence="1" key="1">
    <citation type="submission" date="2020-10" db="EMBL/GenBank/DDBJ databases">
        <authorList>
            <person name="Gilroy R."/>
        </authorList>
    </citation>
    <scope>NUCLEOTIDE SEQUENCE</scope>
    <source>
        <strain evidence="1">2889</strain>
    </source>
</reference>
<comment type="caution">
    <text evidence="1">The sequence shown here is derived from an EMBL/GenBank/DDBJ whole genome shotgun (WGS) entry which is preliminary data.</text>
</comment>
<accession>A0A9D9H2A1</accession>
<sequence>MTVKELFDQIGIQSFQSVKWGCPVPCMGQGIYIVSSSAKADEENASPVAPLFDDAMIQRWIDRLPLFTLDGVKPTVESLKERLSEFWHPKENVLYIGMTTSSLQGRVSDYYYTPIGAKRPHSGGQWIKTLANLEQMHVYYAPSSQPKADEYAMLAYFFSKAGELPFANLEGPNGRKRHGMQKQRG</sequence>
<evidence type="ECO:0000313" key="2">
    <source>
        <dbReference type="Proteomes" id="UP000823612"/>
    </source>
</evidence>
<gene>
    <name evidence="1" type="ORF">IAB08_02765</name>
</gene>
<dbReference type="Proteomes" id="UP000823612">
    <property type="component" value="Unassembled WGS sequence"/>
</dbReference>